<dbReference type="NCBIfam" id="TIGR00203">
    <property type="entry name" value="cydB"/>
    <property type="match status" value="1"/>
</dbReference>
<name>A0A239CFP3_9ACTN</name>
<feature type="transmembrane region" description="Helical" evidence="12">
    <location>
        <begin position="6"/>
        <end position="35"/>
    </location>
</feature>
<dbReference type="PANTHER" id="PTHR43141">
    <property type="entry name" value="CYTOCHROME BD2 SUBUNIT II"/>
    <property type="match status" value="1"/>
</dbReference>
<keyword evidence="9 12" id="KW-1133">Transmembrane helix</keyword>
<dbReference type="Pfam" id="PF02322">
    <property type="entry name" value="Cyt_bd_oxida_II"/>
    <property type="match status" value="1"/>
</dbReference>
<comment type="subcellular location">
    <subcellularLocation>
        <location evidence="1">Cell membrane</location>
        <topology evidence="1">Multi-pass membrane protein</topology>
    </subcellularLocation>
</comment>
<evidence type="ECO:0000256" key="12">
    <source>
        <dbReference type="SAM" id="Phobius"/>
    </source>
</evidence>
<dbReference type="EMBL" id="FZOD01000005">
    <property type="protein sequence ID" value="SNS18498.1"/>
    <property type="molecule type" value="Genomic_DNA"/>
</dbReference>
<evidence type="ECO:0000256" key="3">
    <source>
        <dbReference type="ARBA" id="ARBA00022448"/>
    </source>
</evidence>
<dbReference type="PANTHER" id="PTHR43141:SF5">
    <property type="entry name" value="CYTOCHROME BD-I UBIQUINOL OXIDASE SUBUNIT 2"/>
    <property type="match status" value="1"/>
</dbReference>
<keyword evidence="8" id="KW-0249">Electron transport</keyword>
<dbReference type="GO" id="GO:0070069">
    <property type="term" value="C:cytochrome complex"/>
    <property type="evidence" value="ECO:0007669"/>
    <property type="project" value="TreeGrafter"/>
</dbReference>
<proteinExistence type="inferred from homology"/>
<keyword evidence="14" id="KW-1185">Reference proteome</keyword>
<dbReference type="GO" id="GO:0046872">
    <property type="term" value="F:metal ion binding"/>
    <property type="evidence" value="ECO:0007669"/>
    <property type="project" value="UniProtKB-KW"/>
</dbReference>
<evidence type="ECO:0000256" key="2">
    <source>
        <dbReference type="ARBA" id="ARBA00007543"/>
    </source>
</evidence>
<evidence type="ECO:0000256" key="1">
    <source>
        <dbReference type="ARBA" id="ARBA00004651"/>
    </source>
</evidence>
<evidence type="ECO:0000256" key="6">
    <source>
        <dbReference type="ARBA" id="ARBA00022692"/>
    </source>
</evidence>
<evidence type="ECO:0000256" key="9">
    <source>
        <dbReference type="ARBA" id="ARBA00022989"/>
    </source>
</evidence>
<keyword evidence="6 12" id="KW-0812">Transmembrane</keyword>
<keyword evidence="7" id="KW-0479">Metal-binding</keyword>
<evidence type="ECO:0000313" key="13">
    <source>
        <dbReference type="EMBL" id="SNS18498.1"/>
    </source>
</evidence>
<keyword evidence="11 12" id="KW-0472">Membrane</keyword>
<evidence type="ECO:0000256" key="11">
    <source>
        <dbReference type="ARBA" id="ARBA00023136"/>
    </source>
</evidence>
<organism evidence="13 14">
    <name type="scientific">Streptosporangium subroseum</name>
    <dbReference type="NCBI Taxonomy" id="106412"/>
    <lineage>
        <taxon>Bacteria</taxon>
        <taxon>Bacillati</taxon>
        <taxon>Actinomycetota</taxon>
        <taxon>Actinomycetes</taxon>
        <taxon>Streptosporangiales</taxon>
        <taxon>Streptosporangiaceae</taxon>
        <taxon>Streptosporangium</taxon>
    </lineage>
</organism>
<dbReference type="RefSeq" id="WP_089206427.1">
    <property type="nucleotide sequence ID" value="NZ_FZOD01000005.1"/>
</dbReference>
<evidence type="ECO:0000313" key="14">
    <source>
        <dbReference type="Proteomes" id="UP000198282"/>
    </source>
</evidence>
<feature type="transmembrane region" description="Helical" evidence="12">
    <location>
        <begin position="213"/>
        <end position="233"/>
    </location>
</feature>
<dbReference type="Proteomes" id="UP000198282">
    <property type="component" value="Unassembled WGS sequence"/>
</dbReference>
<feature type="transmembrane region" description="Helical" evidence="12">
    <location>
        <begin position="144"/>
        <end position="166"/>
    </location>
</feature>
<dbReference type="OrthoDB" id="9776710at2"/>
<gene>
    <name evidence="13" type="ORF">SAMN05216276_1005160</name>
</gene>
<dbReference type="GO" id="GO:0016682">
    <property type="term" value="F:oxidoreductase activity, acting on diphenols and related substances as donors, oxygen as acceptor"/>
    <property type="evidence" value="ECO:0007669"/>
    <property type="project" value="TreeGrafter"/>
</dbReference>
<comment type="similarity">
    <text evidence="2">Belongs to the cytochrome ubiquinol oxidase subunit 2 family.</text>
</comment>
<feature type="transmembrane region" description="Helical" evidence="12">
    <location>
        <begin position="119"/>
        <end position="138"/>
    </location>
</feature>
<feature type="transmembrane region" description="Helical" evidence="12">
    <location>
        <begin position="82"/>
        <end position="99"/>
    </location>
</feature>
<evidence type="ECO:0000256" key="8">
    <source>
        <dbReference type="ARBA" id="ARBA00022982"/>
    </source>
</evidence>
<reference evidence="13 14" key="1">
    <citation type="submission" date="2017-06" db="EMBL/GenBank/DDBJ databases">
        <authorList>
            <person name="Kim H.J."/>
            <person name="Triplett B.A."/>
        </authorList>
    </citation>
    <scope>NUCLEOTIDE SEQUENCE [LARGE SCALE GENOMIC DNA]</scope>
    <source>
        <strain evidence="13 14">CGMCC 4.2132</strain>
    </source>
</reference>
<keyword evidence="5" id="KW-0349">Heme</keyword>
<feature type="transmembrane region" description="Helical" evidence="12">
    <location>
        <begin position="240"/>
        <end position="261"/>
    </location>
</feature>
<feature type="transmembrane region" description="Helical" evidence="12">
    <location>
        <begin position="281"/>
        <end position="304"/>
    </location>
</feature>
<dbReference type="GO" id="GO:0005886">
    <property type="term" value="C:plasma membrane"/>
    <property type="evidence" value="ECO:0007669"/>
    <property type="project" value="UniProtKB-SubCell"/>
</dbReference>
<evidence type="ECO:0000256" key="10">
    <source>
        <dbReference type="ARBA" id="ARBA00023004"/>
    </source>
</evidence>
<dbReference type="PIRSF" id="PIRSF000267">
    <property type="entry name" value="Cyt_oxidse_sub2"/>
    <property type="match status" value="1"/>
</dbReference>
<dbReference type="GO" id="GO:0019646">
    <property type="term" value="P:aerobic electron transport chain"/>
    <property type="evidence" value="ECO:0007669"/>
    <property type="project" value="TreeGrafter"/>
</dbReference>
<accession>A0A239CFP3</accession>
<evidence type="ECO:0000256" key="5">
    <source>
        <dbReference type="ARBA" id="ARBA00022617"/>
    </source>
</evidence>
<sequence length="313" mass="32747">MELTTFWFAVIAFLWTGYFVLEGFDFGVGMLAPVLSRNEAERKQVLGTIGPVWDGNEVWLITAVGAMFAAFPAWYAGLLSTFYLPIALVLVGLIVRGIGLEWRGKVHSSTGRARADLGILIGSFLPAFLWGAIFADLLHGSATAALAGGIFSLSLCVLHGAVFVALKTSGPVRSRARRTAMITSAVALPAAVVALSGIPGASASVSDWAAAPWLWACALAAMAALSAGIALTWRGRDGWAFAATASSIAGTGAALFGALSPAPLPGLTIAEAASGPYTLNVLTWIGLVALPFVLGYQAWSYWVFRKRLVAEVS</sequence>
<evidence type="ECO:0000256" key="7">
    <source>
        <dbReference type="ARBA" id="ARBA00022723"/>
    </source>
</evidence>
<keyword evidence="4" id="KW-1003">Cell membrane</keyword>
<protein>
    <submittedName>
        <fullName evidence="13">Cytochrome bd-I ubiquinol oxidase subunit 2 apoprotein</fullName>
    </submittedName>
</protein>
<dbReference type="InterPro" id="IPR003317">
    <property type="entry name" value="Cyt-d_oxidase_su2"/>
</dbReference>
<keyword evidence="3" id="KW-0813">Transport</keyword>
<evidence type="ECO:0000256" key="4">
    <source>
        <dbReference type="ARBA" id="ARBA00022475"/>
    </source>
</evidence>
<dbReference type="AlphaFoldDB" id="A0A239CFP3"/>
<feature type="transmembrane region" description="Helical" evidence="12">
    <location>
        <begin position="178"/>
        <end position="201"/>
    </location>
</feature>
<dbReference type="GO" id="GO:0009055">
    <property type="term" value="F:electron transfer activity"/>
    <property type="evidence" value="ECO:0007669"/>
    <property type="project" value="TreeGrafter"/>
</dbReference>
<keyword evidence="10" id="KW-0408">Iron</keyword>